<accession>A0ABT2UK20</accession>
<keyword evidence="6 8" id="KW-1133">Transmembrane helix</keyword>
<feature type="transmembrane region" description="Helical" evidence="8">
    <location>
        <begin position="270"/>
        <end position="291"/>
    </location>
</feature>
<feature type="transmembrane region" description="Helical" evidence="8">
    <location>
        <begin position="144"/>
        <end position="162"/>
    </location>
</feature>
<feature type="transmembrane region" description="Helical" evidence="8">
    <location>
        <begin position="12"/>
        <end position="31"/>
    </location>
</feature>
<evidence type="ECO:0000256" key="2">
    <source>
        <dbReference type="ARBA" id="ARBA00007998"/>
    </source>
</evidence>
<keyword evidence="10" id="KW-1185">Reference proteome</keyword>
<proteinExistence type="inferred from homology"/>
<evidence type="ECO:0000256" key="6">
    <source>
        <dbReference type="ARBA" id="ARBA00022989"/>
    </source>
</evidence>
<evidence type="ECO:0000256" key="3">
    <source>
        <dbReference type="ARBA" id="ARBA00022448"/>
    </source>
</evidence>
<organism evidence="9 10">
    <name type="scientific">Paenibacillus baimaensis</name>
    <dbReference type="NCBI Taxonomy" id="2982185"/>
    <lineage>
        <taxon>Bacteria</taxon>
        <taxon>Bacillati</taxon>
        <taxon>Bacillota</taxon>
        <taxon>Bacilli</taxon>
        <taxon>Bacillales</taxon>
        <taxon>Paenibacillaceae</taxon>
        <taxon>Paenibacillus</taxon>
    </lineage>
</organism>
<comment type="caution">
    <text evidence="9">The sequence shown here is derived from an EMBL/GenBank/DDBJ whole genome shotgun (WGS) entry which is preliminary data.</text>
</comment>
<evidence type="ECO:0000256" key="5">
    <source>
        <dbReference type="ARBA" id="ARBA00022692"/>
    </source>
</evidence>
<evidence type="ECO:0000256" key="8">
    <source>
        <dbReference type="SAM" id="Phobius"/>
    </source>
</evidence>
<dbReference type="InterPro" id="IPR004761">
    <property type="entry name" value="Spore_GerAB"/>
</dbReference>
<keyword evidence="5 8" id="KW-0812">Transmembrane</keyword>
<dbReference type="PANTHER" id="PTHR34975">
    <property type="entry name" value="SPORE GERMINATION PROTEIN A2"/>
    <property type="match status" value="1"/>
</dbReference>
<dbReference type="RefSeq" id="WP_262686043.1">
    <property type="nucleotide sequence ID" value="NZ_JAOQIO010000089.1"/>
</dbReference>
<feature type="transmembrane region" description="Helical" evidence="8">
    <location>
        <begin position="37"/>
        <end position="58"/>
    </location>
</feature>
<evidence type="ECO:0000313" key="10">
    <source>
        <dbReference type="Proteomes" id="UP001652445"/>
    </source>
</evidence>
<dbReference type="Pfam" id="PF03845">
    <property type="entry name" value="Spore_permease"/>
    <property type="match status" value="1"/>
</dbReference>
<dbReference type="PANTHER" id="PTHR34975:SF2">
    <property type="entry name" value="SPORE GERMINATION PROTEIN A2"/>
    <property type="match status" value="1"/>
</dbReference>
<comment type="similarity">
    <text evidence="2">Belongs to the amino acid-polyamine-organocation (APC) superfamily. Spore germination protein (SGP) (TC 2.A.3.9) family.</text>
</comment>
<evidence type="ECO:0000313" key="9">
    <source>
        <dbReference type="EMBL" id="MCU6794985.1"/>
    </source>
</evidence>
<sequence>MRLVEKISLSQLFVLIFSFHLGTTIVVSVANQAKQDAWIAILLASFIGIGLIQFYSFILMKMPNKNLFEILEACFGRKIAILVSLGYIEYFIYNASRNLRDFCELIKIVIFPNTPMEFISLTFMLVIAYILYMGIEVLGRSMEIFFPYTVFFLILIMFLLYIGGNIHLENLQPILAEGFKPILKAIFPVLLTFPNGELIVLTIIGAYVTQCKHIKKISIISVTLAGLLLTGFTMIKISVLGFEINERSTFPLLNAAREISVANFIERLDAVVVFVMMMGIYVKVSIFFYCALRGIGYVSKLHYRPFVIPVAMQIALFAILIAANTTEHFQEGFQLVPLYIHLPIQYIIPFLIFLFIICKNIKKGGAAKDVV</sequence>
<feature type="transmembrane region" description="Helical" evidence="8">
    <location>
        <begin position="338"/>
        <end position="358"/>
    </location>
</feature>
<keyword evidence="3" id="KW-0813">Transport</keyword>
<protein>
    <submittedName>
        <fullName evidence="9">Spore germination protein</fullName>
    </submittedName>
</protein>
<feature type="transmembrane region" description="Helical" evidence="8">
    <location>
        <begin position="219"/>
        <end position="242"/>
    </location>
</feature>
<gene>
    <name evidence="9" type="ORF">OB236_23025</name>
</gene>
<dbReference type="EMBL" id="JAOQIO010000089">
    <property type="protein sequence ID" value="MCU6794985.1"/>
    <property type="molecule type" value="Genomic_DNA"/>
</dbReference>
<dbReference type="NCBIfam" id="TIGR00912">
    <property type="entry name" value="2A0309"/>
    <property type="match status" value="1"/>
</dbReference>
<evidence type="ECO:0000256" key="4">
    <source>
        <dbReference type="ARBA" id="ARBA00022544"/>
    </source>
</evidence>
<feature type="transmembrane region" description="Helical" evidence="8">
    <location>
        <begin position="108"/>
        <end position="132"/>
    </location>
</feature>
<dbReference type="Proteomes" id="UP001652445">
    <property type="component" value="Unassembled WGS sequence"/>
</dbReference>
<name>A0ABT2UK20_9BACL</name>
<keyword evidence="7 8" id="KW-0472">Membrane</keyword>
<keyword evidence="4" id="KW-0309">Germination</keyword>
<comment type="subcellular location">
    <subcellularLocation>
        <location evidence="1">Membrane</location>
        <topology evidence="1">Multi-pass membrane protein</topology>
    </subcellularLocation>
</comment>
<feature type="transmembrane region" description="Helical" evidence="8">
    <location>
        <begin position="303"/>
        <end position="323"/>
    </location>
</feature>
<evidence type="ECO:0000256" key="7">
    <source>
        <dbReference type="ARBA" id="ARBA00023136"/>
    </source>
</evidence>
<evidence type="ECO:0000256" key="1">
    <source>
        <dbReference type="ARBA" id="ARBA00004141"/>
    </source>
</evidence>
<reference evidence="9 10" key="1">
    <citation type="submission" date="2022-09" db="EMBL/GenBank/DDBJ databases">
        <authorList>
            <person name="Han X.L."/>
            <person name="Wang Q."/>
            <person name="Lu T."/>
        </authorList>
    </citation>
    <scope>NUCLEOTIDE SEQUENCE [LARGE SCALE GENOMIC DNA]</scope>
    <source>
        <strain evidence="9 10">WQ 127069</strain>
    </source>
</reference>
<feature type="transmembrane region" description="Helical" evidence="8">
    <location>
        <begin position="182"/>
        <end position="207"/>
    </location>
</feature>
<feature type="transmembrane region" description="Helical" evidence="8">
    <location>
        <begin position="79"/>
        <end position="96"/>
    </location>
</feature>